<protein>
    <recommendedName>
        <fullName evidence="4">NusG-like N-terminal domain-containing protein</fullName>
    </recommendedName>
</protein>
<dbReference type="EMBL" id="MFSP01000113">
    <property type="protein sequence ID" value="OGI65033.1"/>
    <property type="molecule type" value="Genomic_DNA"/>
</dbReference>
<dbReference type="PANTHER" id="PTHR30265:SF7">
    <property type="entry name" value="TRANSCRIPTION ANTITERMINATION PROTEIN RFAH"/>
    <property type="match status" value="1"/>
</dbReference>
<dbReference type="SUPFAM" id="SSF82679">
    <property type="entry name" value="N-utilization substance G protein NusG, N-terminal domain"/>
    <property type="match status" value="1"/>
</dbReference>
<evidence type="ECO:0000313" key="6">
    <source>
        <dbReference type="Proteomes" id="UP000179076"/>
    </source>
</evidence>
<feature type="domain" description="NusG-like N-terminal" evidence="4">
    <location>
        <begin position="8"/>
        <end position="107"/>
    </location>
</feature>
<evidence type="ECO:0000256" key="3">
    <source>
        <dbReference type="ARBA" id="ARBA00023163"/>
    </source>
</evidence>
<evidence type="ECO:0000256" key="2">
    <source>
        <dbReference type="ARBA" id="ARBA00023015"/>
    </source>
</evidence>
<keyword evidence="1" id="KW-0889">Transcription antitermination</keyword>
<keyword evidence="3" id="KW-0804">Transcription</keyword>
<evidence type="ECO:0000313" key="5">
    <source>
        <dbReference type="EMBL" id="OGI65033.1"/>
    </source>
</evidence>
<dbReference type="InterPro" id="IPR036735">
    <property type="entry name" value="NGN_dom_sf"/>
</dbReference>
<reference evidence="5 6" key="1">
    <citation type="journal article" date="2016" name="Nat. Commun.">
        <title>Thousands of microbial genomes shed light on interconnected biogeochemical processes in an aquifer system.</title>
        <authorList>
            <person name="Anantharaman K."/>
            <person name="Brown C.T."/>
            <person name="Hug L.A."/>
            <person name="Sharon I."/>
            <person name="Castelle C.J."/>
            <person name="Probst A.J."/>
            <person name="Thomas B.C."/>
            <person name="Singh A."/>
            <person name="Wilkins M.J."/>
            <person name="Karaoz U."/>
            <person name="Brodie E.L."/>
            <person name="Williams K.H."/>
            <person name="Hubbard S.S."/>
            <person name="Banfield J.F."/>
        </authorList>
    </citation>
    <scope>NUCLEOTIDE SEQUENCE [LARGE SCALE GENOMIC DNA]</scope>
</reference>
<gene>
    <name evidence="5" type="ORF">A2W18_05595</name>
</gene>
<dbReference type="GO" id="GO:0005829">
    <property type="term" value="C:cytosol"/>
    <property type="evidence" value="ECO:0007669"/>
    <property type="project" value="TreeGrafter"/>
</dbReference>
<dbReference type="Gene3D" id="3.30.70.940">
    <property type="entry name" value="NusG, N-terminal domain"/>
    <property type="match status" value="1"/>
</dbReference>
<keyword evidence="2" id="KW-0805">Transcription regulation</keyword>
<evidence type="ECO:0000256" key="1">
    <source>
        <dbReference type="ARBA" id="ARBA00022814"/>
    </source>
</evidence>
<dbReference type="CDD" id="cd06091">
    <property type="entry name" value="KOW_NusG"/>
    <property type="match status" value="1"/>
</dbReference>
<dbReference type="NCBIfam" id="TIGR01955">
    <property type="entry name" value="RfaH"/>
    <property type="match status" value="1"/>
</dbReference>
<dbReference type="InterPro" id="IPR008991">
    <property type="entry name" value="Translation_prot_SH3-like_sf"/>
</dbReference>
<comment type="caution">
    <text evidence="5">The sequence shown here is derived from an EMBL/GenBank/DDBJ whole genome shotgun (WGS) entry which is preliminary data.</text>
</comment>
<dbReference type="CDD" id="cd09892">
    <property type="entry name" value="NGN_SP_RfaH"/>
    <property type="match status" value="1"/>
</dbReference>
<evidence type="ECO:0000259" key="4">
    <source>
        <dbReference type="SMART" id="SM00738"/>
    </source>
</evidence>
<accession>A0A1F6V5T2</accession>
<dbReference type="Proteomes" id="UP000179076">
    <property type="component" value="Unassembled WGS sequence"/>
</dbReference>
<dbReference type="Pfam" id="PF02357">
    <property type="entry name" value="NusG"/>
    <property type="match status" value="1"/>
</dbReference>
<dbReference type="InterPro" id="IPR043425">
    <property type="entry name" value="NusG-like"/>
</dbReference>
<dbReference type="SMART" id="SM00738">
    <property type="entry name" value="NGN"/>
    <property type="match status" value="1"/>
</dbReference>
<dbReference type="InterPro" id="IPR010215">
    <property type="entry name" value="Transcription_antiterm_RfaH"/>
</dbReference>
<organism evidence="5 6">
    <name type="scientific">Candidatus Muproteobacteria bacterium RBG_16_60_9</name>
    <dbReference type="NCBI Taxonomy" id="1817755"/>
    <lineage>
        <taxon>Bacteria</taxon>
        <taxon>Pseudomonadati</taxon>
        <taxon>Pseudomonadota</taxon>
        <taxon>Candidatus Muproteobacteria</taxon>
    </lineage>
</organism>
<name>A0A1F6V5T2_9PROT</name>
<dbReference type="GO" id="GO:0006354">
    <property type="term" value="P:DNA-templated transcription elongation"/>
    <property type="evidence" value="ECO:0007669"/>
    <property type="project" value="InterPro"/>
</dbReference>
<dbReference type="AlphaFoldDB" id="A0A1F6V5T2"/>
<dbReference type="InterPro" id="IPR006645">
    <property type="entry name" value="NGN-like_dom"/>
</dbReference>
<dbReference type="SUPFAM" id="SSF50104">
    <property type="entry name" value="Translation proteins SH3-like domain"/>
    <property type="match status" value="1"/>
</dbReference>
<proteinExistence type="predicted"/>
<dbReference type="GO" id="GO:0031564">
    <property type="term" value="P:transcription antitermination"/>
    <property type="evidence" value="ECO:0007669"/>
    <property type="project" value="UniProtKB-KW"/>
</dbReference>
<sequence length="173" mass="19531">MTKPPQTEQQWYLVYAKPRQETIAQMNLDRQGYSAYLPLVRLPRRHKGRMITVVAPMFPRYLFIRLDQRTDNWGPIRSTFGVVSIVRFGQVAASVPDGLIALLRSREDESGIQVVPLEQYRPGAKVRITDGGFAGYEGIFVAHSGRDRVTVLLQVLGRHTRARLDLGAIEPAS</sequence>
<dbReference type="PANTHER" id="PTHR30265">
    <property type="entry name" value="RHO-INTERACTING TRANSCRIPTION TERMINATION FACTOR NUSG"/>
    <property type="match status" value="1"/>
</dbReference>